<dbReference type="GO" id="GO:0003796">
    <property type="term" value="F:lysozyme activity"/>
    <property type="evidence" value="ECO:0007669"/>
    <property type="project" value="InterPro"/>
</dbReference>
<dbReference type="PROSITE" id="PS51904">
    <property type="entry name" value="GLYCOSYL_HYDROL_F25_2"/>
    <property type="match status" value="1"/>
</dbReference>
<dbReference type="Pfam" id="PF01183">
    <property type="entry name" value="Glyco_hydro_25"/>
    <property type="match status" value="1"/>
</dbReference>
<evidence type="ECO:0000256" key="3">
    <source>
        <dbReference type="ARBA" id="ARBA00023295"/>
    </source>
</evidence>
<dbReference type="PANTHER" id="PTHR34135">
    <property type="entry name" value="LYSOZYME"/>
    <property type="match status" value="1"/>
</dbReference>
<comment type="similarity">
    <text evidence="1">Belongs to the glycosyl hydrolase 25 family.</text>
</comment>
<keyword evidence="5" id="KW-1185">Reference proteome</keyword>
<dbReference type="CDD" id="cd00599">
    <property type="entry name" value="GH25_muramidase"/>
    <property type="match status" value="1"/>
</dbReference>
<name>A0A6A4JLA3_APOLU</name>
<dbReference type="InterPro" id="IPR017853">
    <property type="entry name" value="GH"/>
</dbReference>
<organism evidence="4 5">
    <name type="scientific">Apolygus lucorum</name>
    <name type="common">Small green plant bug</name>
    <name type="synonym">Lygocoris lucorum</name>
    <dbReference type="NCBI Taxonomy" id="248454"/>
    <lineage>
        <taxon>Eukaryota</taxon>
        <taxon>Metazoa</taxon>
        <taxon>Ecdysozoa</taxon>
        <taxon>Arthropoda</taxon>
        <taxon>Hexapoda</taxon>
        <taxon>Insecta</taxon>
        <taxon>Pterygota</taxon>
        <taxon>Neoptera</taxon>
        <taxon>Paraneoptera</taxon>
        <taxon>Hemiptera</taxon>
        <taxon>Heteroptera</taxon>
        <taxon>Panheteroptera</taxon>
        <taxon>Cimicomorpha</taxon>
        <taxon>Miridae</taxon>
        <taxon>Mirini</taxon>
        <taxon>Apolygus</taxon>
    </lineage>
</organism>
<dbReference type="Proteomes" id="UP000466442">
    <property type="component" value="Linkage Group LG9"/>
</dbReference>
<evidence type="ECO:0000256" key="2">
    <source>
        <dbReference type="ARBA" id="ARBA00022801"/>
    </source>
</evidence>
<dbReference type="SUPFAM" id="SSF51445">
    <property type="entry name" value="(Trans)glycosidases"/>
    <property type="match status" value="1"/>
</dbReference>
<dbReference type="GO" id="GO:0016052">
    <property type="term" value="P:carbohydrate catabolic process"/>
    <property type="evidence" value="ECO:0007669"/>
    <property type="project" value="TreeGrafter"/>
</dbReference>
<dbReference type="GO" id="GO:0009253">
    <property type="term" value="P:peptidoglycan catabolic process"/>
    <property type="evidence" value="ECO:0007669"/>
    <property type="project" value="InterPro"/>
</dbReference>
<dbReference type="InterPro" id="IPR002053">
    <property type="entry name" value="Glyco_hydro_25"/>
</dbReference>
<dbReference type="EMBL" id="WIXP02000009">
    <property type="protein sequence ID" value="KAF6205610.1"/>
    <property type="molecule type" value="Genomic_DNA"/>
</dbReference>
<protein>
    <submittedName>
        <fullName evidence="4">Uncharacterized protein</fullName>
    </submittedName>
</protein>
<comment type="caution">
    <text evidence="4">The sequence shown here is derived from an EMBL/GenBank/DDBJ whole genome shotgun (WGS) entry which is preliminary data.</text>
</comment>
<dbReference type="GO" id="GO:0016998">
    <property type="term" value="P:cell wall macromolecule catabolic process"/>
    <property type="evidence" value="ECO:0007669"/>
    <property type="project" value="InterPro"/>
</dbReference>
<keyword evidence="3" id="KW-0326">Glycosidase</keyword>
<sequence length="210" mass="23016">MKGILALFGCITLVSLVAAKKNVVIDLSHHNGKVDLKAAQDDGITTVIHKCTQGTGYVDPKYSSNKAAAEKLGLTWAAYHFADGRDGTKQAEHFLKHTGTVKRYIVDLEDNPAGTTVGKAQAEAIVEKIKEKTGSYPIVYGNKYFLDKLNSQVLANCPLWLASYNSVPKMPKNWSSWLMWQYTDGSVGPTPHTVKGIGKVDRSYLNEDSL</sequence>
<gene>
    <name evidence="4" type="ORF">GE061_019783</name>
</gene>
<proteinExistence type="inferred from homology"/>
<evidence type="ECO:0000313" key="4">
    <source>
        <dbReference type="EMBL" id="KAF6205610.1"/>
    </source>
</evidence>
<evidence type="ECO:0000313" key="5">
    <source>
        <dbReference type="Proteomes" id="UP000466442"/>
    </source>
</evidence>
<dbReference type="InterPro" id="IPR018077">
    <property type="entry name" value="Glyco_hydro_fam25_subgr"/>
</dbReference>
<dbReference type="AlphaFoldDB" id="A0A6A4JLA3"/>
<reference evidence="4" key="1">
    <citation type="journal article" date="2021" name="Mol. Ecol. Resour.">
        <title>Apolygus lucorum genome provides insights into omnivorousness and mesophyll feeding.</title>
        <authorList>
            <person name="Liu Y."/>
            <person name="Liu H."/>
            <person name="Wang H."/>
            <person name="Huang T."/>
            <person name="Liu B."/>
            <person name="Yang B."/>
            <person name="Yin L."/>
            <person name="Li B."/>
            <person name="Zhang Y."/>
            <person name="Zhang S."/>
            <person name="Jiang F."/>
            <person name="Zhang X."/>
            <person name="Ren Y."/>
            <person name="Wang B."/>
            <person name="Wang S."/>
            <person name="Lu Y."/>
            <person name="Wu K."/>
            <person name="Fan W."/>
            <person name="Wang G."/>
        </authorList>
    </citation>
    <scope>NUCLEOTIDE SEQUENCE</scope>
    <source>
        <strain evidence="4">12Hb</strain>
    </source>
</reference>
<keyword evidence="2" id="KW-0378">Hydrolase</keyword>
<accession>A0A6A4JLA3</accession>
<dbReference type="OrthoDB" id="6590422at2759"/>
<dbReference type="SMART" id="SM00641">
    <property type="entry name" value="Glyco_25"/>
    <property type="match status" value="1"/>
</dbReference>
<evidence type="ECO:0000256" key="1">
    <source>
        <dbReference type="ARBA" id="ARBA00010646"/>
    </source>
</evidence>
<dbReference type="Gene3D" id="3.20.20.80">
    <property type="entry name" value="Glycosidases"/>
    <property type="match status" value="1"/>
</dbReference>
<dbReference type="PANTHER" id="PTHR34135:SF2">
    <property type="entry name" value="LYSOZYME"/>
    <property type="match status" value="1"/>
</dbReference>